<dbReference type="InterPro" id="IPR025248">
    <property type="entry name" value="DUF4007"/>
</dbReference>
<dbReference type="OrthoDB" id="5760934at2"/>
<dbReference type="EMBL" id="RSFW01000006">
    <property type="protein sequence ID" value="RSD28591.1"/>
    <property type="molecule type" value="Genomic_DNA"/>
</dbReference>
<evidence type="ECO:0000259" key="1">
    <source>
        <dbReference type="Pfam" id="PF13182"/>
    </source>
</evidence>
<dbReference type="AlphaFoldDB" id="A0A427TVY9"/>
<comment type="caution">
    <text evidence="2">The sequence shown here is derived from an EMBL/GenBank/DDBJ whole genome shotgun (WGS) entry which is preliminary data.</text>
</comment>
<feature type="domain" description="DUF4007" evidence="1">
    <location>
        <begin position="61"/>
        <end position="165"/>
    </location>
</feature>
<name>A0A427TVY9_9BACI</name>
<evidence type="ECO:0000313" key="2">
    <source>
        <dbReference type="EMBL" id="RSD28591.1"/>
    </source>
</evidence>
<gene>
    <name evidence="2" type="ORF">EJA10_03135</name>
</gene>
<sequence>MSNKELITYHLNFHQSFAPELEAISRIVSLADSDAGFLTKEEISEKTMIPTGKSSGKVEPHIYYTAAMRLVTFEKVDKKYECKLTSLGRKVFLEDPYLVENISKLLLHAFLADKYSAATLWSYLFNEFIPKVMPNFNDELIQNAIERKFSSNVNLTPFRTCYNSDLSLGEIGLIRLEGKGYEVEPHRISRENVYVYGYLLFIKWEEILADRSEITFNEIADILSFGKPFLWRERQLRDALDLMQDAGLIKVNAQLSPITIIKNQNSSHCLDKMFSLLI</sequence>
<protein>
    <submittedName>
        <fullName evidence="2">DUF4007 family protein</fullName>
    </submittedName>
</protein>
<proteinExistence type="predicted"/>
<dbReference type="Pfam" id="PF13182">
    <property type="entry name" value="DUF4007"/>
    <property type="match status" value="1"/>
</dbReference>
<dbReference type="Proteomes" id="UP000279911">
    <property type="component" value="Unassembled WGS sequence"/>
</dbReference>
<dbReference type="RefSeq" id="WP_125478554.1">
    <property type="nucleotide sequence ID" value="NZ_RSFW01000006.1"/>
</dbReference>
<reference evidence="3" key="1">
    <citation type="submission" date="2018-12" db="EMBL/GenBank/DDBJ databases">
        <title>Bacillus chawlae sp. nov., Bacillus glennii sp. nov., and Bacillus saganii sp. nov. Isolated from the Vehicle Assembly Building at Kennedy Space Center where the Viking Spacecraft were Assembled.</title>
        <authorList>
            <person name="Seuylemezian A."/>
            <person name="Vaishampayan P."/>
        </authorList>
    </citation>
    <scope>NUCLEOTIDE SEQUENCE [LARGE SCALE GENOMIC DNA]</scope>
    <source>
        <strain evidence="3">DSM 13966</strain>
    </source>
</reference>
<accession>A0A427TVY9</accession>
<evidence type="ECO:0000313" key="3">
    <source>
        <dbReference type="Proteomes" id="UP000279911"/>
    </source>
</evidence>
<organism evidence="2 3">
    <name type="scientific">Mesobacillus subterraneus</name>
    <dbReference type="NCBI Taxonomy" id="285983"/>
    <lineage>
        <taxon>Bacteria</taxon>
        <taxon>Bacillati</taxon>
        <taxon>Bacillota</taxon>
        <taxon>Bacilli</taxon>
        <taxon>Bacillales</taxon>
        <taxon>Bacillaceae</taxon>
        <taxon>Mesobacillus</taxon>
    </lineage>
</organism>